<accession>A0A849HMD5</accession>
<evidence type="ECO:0000256" key="1">
    <source>
        <dbReference type="SAM" id="MobiDB-lite"/>
    </source>
</evidence>
<protein>
    <recommendedName>
        <fullName evidence="4">Exo-alpha-sialidase</fullName>
    </recommendedName>
</protein>
<gene>
    <name evidence="2" type="ORF">HJG52_07080</name>
</gene>
<dbReference type="EMBL" id="JABEPQ010000001">
    <property type="protein sequence ID" value="NNM45767.1"/>
    <property type="molecule type" value="Genomic_DNA"/>
</dbReference>
<dbReference type="AlphaFoldDB" id="A0A849HMD5"/>
<evidence type="ECO:0000313" key="2">
    <source>
        <dbReference type="EMBL" id="NNM45767.1"/>
    </source>
</evidence>
<feature type="region of interest" description="Disordered" evidence="1">
    <location>
        <begin position="43"/>
        <end position="76"/>
    </location>
</feature>
<feature type="region of interest" description="Disordered" evidence="1">
    <location>
        <begin position="143"/>
        <end position="169"/>
    </location>
</feature>
<organism evidence="2 3">
    <name type="scientific">Knoellia koreensis</name>
    <dbReference type="NCBI Taxonomy" id="2730921"/>
    <lineage>
        <taxon>Bacteria</taxon>
        <taxon>Bacillati</taxon>
        <taxon>Actinomycetota</taxon>
        <taxon>Actinomycetes</taxon>
        <taxon>Micrococcales</taxon>
        <taxon>Intrasporangiaceae</taxon>
        <taxon>Knoellia</taxon>
    </lineage>
</organism>
<comment type="caution">
    <text evidence="2">The sequence shown here is derived from an EMBL/GenBank/DDBJ whole genome shotgun (WGS) entry which is preliminary data.</text>
</comment>
<feature type="compositionally biased region" description="Polar residues" evidence="1">
    <location>
        <begin position="153"/>
        <end position="169"/>
    </location>
</feature>
<sequence length="313" mass="31165">MSGNGFPGRLSGRAATVGLAAFILVDVLLVAAAVNHVRGGASAGAATAGSSTISSSSSTSSGDPSTDGTPTTKAPEPAVALEQFVIAEDARTGWRITVGSCADGGAAVAVTTSGGASWTPRQSPFDTVTRLRVRADGTAFAVGGDKGQCGPELSNTSDQGRSWGAQSATGDAWFRDPRDVRSIGTTTGTVAKPCGSSKGDLVVDLAVGDSSTAALCGNGKVLRTTDGGSWKAAGTVDGARALSFGGDRLLVVSTIDGCDGLAVGPVGGDKPACVPTGDVDPGQAALSWADGTWWLLVGDTTWQSTDATAWRKS</sequence>
<feature type="compositionally biased region" description="Low complexity" evidence="1">
    <location>
        <begin position="43"/>
        <end position="72"/>
    </location>
</feature>
<dbReference type="SUPFAM" id="SSF110296">
    <property type="entry name" value="Oligoxyloglucan reducing end-specific cellobiohydrolase"/>
    <property type="match status" value="1"/>
</dbReference>
<proteinExistence type="predicted"/>
<reference evidence="2 3" key="1">
    <citation type="submission" date="2020-04" db="EMBL/GenBank/DDBJ databases">
        <title>Knoellia sp. isolate from air conditioner.</title>
        <authorList>
            <person name="Chea S."/>
            <person name="Kim D.-U."/>
        </authorList>
    </citation>
    <scope>NUCLEOTIDE SEQUENCE [LARGE SCALE GENOMIC DNA]</scope>
    <source>
        <strain evidence="2 3">DB2414S</strain>
    </source>
</reference>
<name>A0A849HMD5_9MICO</name>
<evidence type="ECO:0008006" key="4">
    <source>
        <dbReference type="Google" id="ProtNLM"/>
    </source>
</evidence>
<keyword evidence="3" id="KW-1185">Reference proteome</keyword>
<evidence type="ECO:0000313" key="3">
    <source>
        <dbReference type="Proteomes" id="UP000588586"/>
    </source>
</evidence>
<dbReference type="Proteomes" id="UP000588586">
    <property type="component" value="Unassembled WGS sequence"/>
</dbReference>
<dbReference type="RefSeq" id="WP_171242752.1">
    <property type="nucleotide sequence ID" value="NZ_JABEPQ010000001.1"/>
</dbReference>